<name>A0A1M5Y9J8_9FIRM</name>
<dbReference type="SUPFAM" id="SSF52833">
    <property type="entry name" value="Thioredoxin-like"/>
    <property type="match status" value="1"/>
</dbReference>
<dbReference type="EMBL" id="FQXJ01000007">
    <property type="protein sequence ID" value="SHI08518.1"/>
    <property type="molecule type" value="Genomic_DNA"/>
</dbReference>
<dbReference type="Pfam" id="PF01323">
    <property type="entry name" value="DSBA"/>
    <property type="match status" value="1"/>
</dbReference>
<organism evidence="2 3">
    <name type="scientific">Desulfosporosinus lacus DSM 15449</name>
    <dbReference type="NCBI Taxonomy" id="1121420"/>
    <lineage>
        <taxon>Bacteria</taxon>
        <taxon>Bacillati</taxon>
        <taxon>Bacillota</taxon>
        <taxon>Clostridia</taxon>
        <taxon>Eubacteriales</taxon>
        <taxon>Desulfitobacteriaceae</taxon>
        <taxon>Desulfosporosinus</taxon>
    </lineage>
</organism>
<dbReference type="PANTHER" id="PTHR13887:SF33">
    <property type="entry name" value="ISOMERASE"/>
    <property type="match status" value="1"/>
</dbReference>
<keyword evidence="2" id="KW-0413">Isomerase</keyword>
<protein>
    <submittedName>
        <fullName evidence="2">Predicted dithiol-disulfide isomerase, DsbA family</fullName>
    </submittedName>
</protein>
<keyword evidence="3" id="KW-1185">Reference proteome</keyword>
<gene>
    <name evidence="2" type="ORF">SAMN02746098_02358</name>
</gene>
<sequence>MIGKVPLDQLAKDKNLTVEWKAFELRPEGIELPEKSPEYLARAKAGVEALGKKYGLNMNFNEKSKHSRLALEGSKFAEEQGLGNAYHDAVFAAQFQEQKNINDVGVLIELAGQIGLDSQEFKQTLLSGKYKQAVSQDIAEAQHLGIQSVPCFIVDGRAVHGAQSYEALEKFLQGTGGGFPLDIKLK</sequence>
<evidence type="ECO:0000259" key="1">
    <source>
        <dbReference type="Pfam" id="PF01323"/>
    </source>
</evidence>
<dbReference type="Gene3D" id="3.40.30.10">
    <property type="entry name" value="Glutaredoxin"/>
    <property type="match status" value="1"/>
</dbReference>
<proteinExistence type="predicted"/>
<dbReference type="InterPro" id="IPR001853">
    <property type="entry name" value="DSBA-like_thioredoxin_dom"/>
</dbReference>
<accession>A0A1M5Y9J8</accession>
<dbReference type="CDD" id="cd03024">
    <property type="entry name" value="DsbA_FrnE"/>
    <property type="match status" value="1"/>
</dbReference>
<evidence type="ECO:0000313" key="2">
    <source>
        <dbReference type="EMBL" id="SHI08518.1"/>
    </source>
</evidence>
<reference evidence="3" key="1">
    <citation type="submission" date="2016-11" db="EMBL/GenBank/DDBJ databases">
        <authorList>
            <person name="Varghese N."/>
            <person name="Submissions S."/>
        </authorList>
    </citation>
    <scope>NUCLEOTIDE SEQUENCE [LARGE SCALE GENOMIC DNA]</scope>
    <source>
        <strain evidence="3">DSM 15449</strain>
    </source>
</reference>
<dbReference type="PANTHER" id="PTHR13887">
    <property type="entry name" value="GLUTATHIONE S-TRANSFERASE KAPPA"/>
    <property type="match status" value="1"/>
</dbReference>
<dbReference type="GO" id="GO:0016853">
    <property type="term" value="F:isomerase activity"/>
    <property type="evidence" value="ECO:0007669"/>
    <property type="project" value="UniProtKB-KW"/>
</dbReference>
<dbReference type="InterPro" id="IPR036249">
    <property type="entry name" value="Thioredoxin-like_sf"/>
</dbReference>
<dbReference type="AlphaFoldDB" id="A0A1M5Y9J8"/>
<dbReference type="Proteomes" id="UP000183954">
    <property type="component" value="Unassembled WGS sequence"/>
</dbReference>
<dbReference type="STRING" id="1121420.SAMN02746098_02358"/>
<feature type="domain" description="DSBA-like thioredoxin" evidence="1">
    <location>
        <begin position="2"/>
        <end position="173"/>
    </location>
</feature>
<dbReference type="GO" id="GO:0016491">
    <property type="term" value="F:oxidoreductase activity"/>
    <property type="evidence" value="ECO:0007669"/>
    <property type="project" value="InterPro"/>
</dbReference>
<evidence type="ECO:0000313" key="3">
    <source>
        <dbReference type="Proteomes" id="UP000183954"/>
    </source>
</evidence>